<dbReference type="InterPro" id="IPR019775">
    <property type="entry name" value="WD40_repeat_CS"/>
</dbReference>
<keyword evidence="6" id="KW-1185">Reference proteome</keyword>
<dbReference type="InterPro" id="IPR015943">
    <property type="entry name" value="WD40/YVTN_repeat-like_dom_sf"/>
</dbReference>
<name>A0A9Q0LGL4_ANAIG</name>
<dbReference type="PROSITE" id="PS50097">
    <property type="entry name" value="BTB"/>
    <property type="match status" value="1"/>
</dbReference>
<feature type="domain" description="BTB" evidence="4">
    <location>
        <begin position="395"/>
        <end position="461"/>
    </location>
</feature>
<dbReference type="SUPFAM" id="SSF54695">
    <property type="entry name" value="POZ domain"/>
    <property type="match status" value="1"/>
</dbReference>
<accession>A0A9Q0LGL4</accession>
<keyword evidence="2" id="KW-0677">Repeat</keyword>
<dbReference type="Gene3D" id="2.130.10.10">
    <property type="entry name" value="YVTN repeat-like/Quinoprotein amine dehydrogenase"/>
    <property type="match status" value="2"/>
</dbReference>
<dbReference type="InterPro" id="IPR000210">
    <property type="entry name" value="BTB/POZ_dom"/>
</dbReference>
<dbReference type="Pfam" id="PF00400">
    <property type="entry name" value="WD40"/>
    <property type="match status" value="3"/>
</dbReference>
<proteinExistence type="predicted"/>
<dbReference type="PROSITE" id="PS50082">
    <property type="entry name" value="WD_REPEATS_2"/>
    <property type="match status" value="4"/>
</dbReference>
<dbReference type="Gene3D" id="3.30.710.10">
    <property type="entry name" value="Potassium Channel Kv1.1, Chain A"/>
    <property type="match status" value="1"/>
</dbReference>
<dbReference type="InterPro" id="IPR001680">
    <property type="entry name" value="WD40_rpt"/>
</dbReference>
<organism evidence="5 6">
    <name type="scientific">Anaeramoeba ignava</name>
    <name type="common">Anaerobic marine amoeba</name>
    <dbReference type="NCBI Taxonomy" id="1746090"/>
    <lineage>
        <taxon>Eukaryota</taxon>
        <taxon>Metamonada</taxon>
        <taxon>Anaeramoebidae</taxon>
        <taxon>Anaeramoeba</taxon>
    </lineage>
</organism>
<gene>
    <name evidence="5" type="ORF">M0811_01392</name>
</gene>
<reference evidence="5" key="1">
    <citation type="submission" date="2022-10" db="EMBL/GenBank/DDBJ databases">
        <title>Novel sulphate-reducing endosymbionts in the free-living metamonad Anaeramoeba.</title>
        <authorList>
            <person name="Jerlstrom-Hultqvist J."/>
            <person name="Cepicka I."/>
            <person name="Gallot-Lavallee L."/>
            <person name="Salas-Leiva D."/>
            <person name="Curtis B.A."/>
            <person name="Zahonova K."/>
            <person name="Pipaliya S."/>
            <person name="Dacks J."/>
            <person name="Roger A.J."/>
        </authorList>
    </citation>
    <scope>NUCLEOTIDE SEQUENCE</scope>
    <source>
        <strain evidence="5">BMAN</strain>
    </source>
</reference>
<evidence type="ECO:0000259" key="4">
    <source>
        <dbReference type="PROSITE" id="PS50097"/>
    </source>
</evidence>
<evidence type="ECO:0000313" key="6">
    <source>
        <dbReference type="Proteomes" id="UP001149090"/>
    </source>
</evidence>
<feature type="repeat" description="WD" evidence="3">
    <location>
        <begin position="164"/>
        <end position="203"/>
    </location>
</feature>
<dbReference type="PANTHER" id="PTHR22847:SF637">
    <property type="entry name" value="WD REPEAT DOMAIN 5B"/>
    <property type="match status" value="1"/>
</dbReference>
<dbReference type="PANTHER" id="PTHR22847">
    <property type="entry name" value="WD40 REPEAT PROTEIN"/>
    <property type="match status" value="1"/>
</dbReference>
<evidence type="ECO:0000256" key="3">
    <source>
        <dbReference type="PROSITE-ProRule" id="PRU00221"/>
    </source>
</evidence>
<dbReference type="InterPro" id="IPR011333">
    <property type="entry name" value="SKP1/BTB/POZ_sf"/>
</dbReference>
<feature type="repeat" description="WD" evidence="3">
    <location>
        <begin position="124"/>
        <end position="157"/>
    </location>
</feature>
<dbReference type="CDD" id="cd18186">
    <property type="entry name" value="BTB_POZ_ZBTB_KLHL-like"/>
    <property type="match status" value="1"/>
</dbReference>
<dbReference type="InterPro" id="IPR036322">
    <property type="entry name" value="WD40_repeat_dom_sf"/>
</dbReference>
<evidence type="ECO:0000313" key="5">
    <source>
        <dbReference type="EMBL" id="KAJ5072378.1"/>
    </source>
</evidence>
<dbReference type="SMART" id="SM00320">
    <property type="entry name" value="WD40"/>
    <property type="match status" value="6"/>
</dbReference>
<feature type="repeat" description="WD" evidence="3">
    <location>
        <begin position="6"/>
        <end position="45"/>
    </location>
</feature>
<comment type="caution">
    <text evidence="5">The sequence shown here is derived from an EMBL/GenBank/DDBJ whole genome shotgun (WGS) entry which is preliminary data.</text>
</comment>
<dbReference type="AlphaFoldDB" id="A0A9Q0LGL4"/>
<evidence type="ECO:0000256" key="2">
    <source>
        <dbReference type="ARBA" id="ARBA00022737"/>
    </source>
</evidence>
<dbReference type="SMART" id="SM00225">
    <property type="entry name" value="BTB"/>
    <property type="match status" value="1"/>
</dbReference>
<dbReference type="EMBL" id="JAPDFW010000081">
    <property type="protein sequence ID" value="KAJ5072378.1"/>
    <property type="molecule type" value="Genomic_DNA"/>
</dbReference>
<protein>
    <recommendedName>
        <fullName evidence="4">BTB domain-containing protein</fullName>
    </recommendedName>
</protein>
<keyword evidence="1 3" id="KW-0853">WD repeat</keyword>
<dbReference type="GO" id="GO:1990234">
    <property type="term" value="C:transferase complex"/>
    <property type="evidence" value="ECO:0007669"/>
    <property type="project" value="UniProtKB-ARBA"/>
</dbReference>
<dbReference type="OrthoDB" id="674604at2759"/>
<dbReference type="SUPFAM" id="SSF50978">
    <property type="entry name" value="WD40 repeat-like"/>
    <property type="match status" value="1"/>
</dbReference>
<evidence type="ECO:0000256" key="1">
    <source>
        <dbReference type="ARBA" id="ARBA00022574"/>
    </source>
</evidence>
<sequence>MNSKFFGKHEAEVRYLYINGEFLYSGGFDKKIRIWEISTGKLIKERKTTSYIFCLSVYNNKLVSSGGKISVWNIETLNLEKEFKKDFEGYIFYFVILENFLFTAGGDRIIRKYIFNKGICKKKLTGHSSGVWSLVLNSGFLYSSDSSGEIRCWDIQSLDCQFILKAHNEGIWGIGFFKKFMYSVSNDKKVKIWKFENSYNKQPICDIELTNHTGNIISTFLCDDILFTGAEDNKVVAWNLKKRKFKKTFHFNSKVWNVCSDRKRLFAGLSDHTIEYCDLDDMFPDSLVQDLEKLFKRKENCDLIFQTLDRKISLHSLIIKSRIQIPISKLGDYFAIKPYKITKEFFRWIYTCRTKLKTELNDICQELEIKDFAEKSTFKSLRFSISQLYFENQSKNFNLIVNNKEIPVHKIILQARSELFRGMFVSVEDNSNCVNDYSSRSFESLNALIKFLYFDQLEENLEIKYLNELIDAVDFYQLNKISELNNEIKRIKMKKEK</sequence>
<dbReference type="Pfam" id="PF00651">
    <property type="entry name" value="BTB"/>
    <property type="match status" value="1"/>
</dbReference>
<dbReference type="PROSITE" id="PS00678">
    <property type="entry name" value="WD_REPEATS_1"/>
    <property type="match status" value="2"/>
</dbReference>
<feature type="repeat" description="WD" evidence="3">
    <location>
        <begin position="209"/>
        <end position="248"/>
    </location>
</feature>
<dbReference type="Proteomes" id="UP001149090">
    <property type="component" value="Unassembled WGS sequence"/>
</dbReference>